<evidence type="ECO:0000313" key="2">
    <source>
        <dbReference type="Proteomes" id="UP000243459"/>
    </source>
</evidence>
<sequence length="102" mass="11091">MKVTALTSKDARKADDDGAVILVQAPSNSSDPAPFAVRLGVIILVQAPSDPKFIFAVRSSSSVRSQVHLRRQILVHSSRHPRPVVIPVQSFSFVIVRRCSSS</sequence>
<gene>
    <name evidence="1" type="ORF">A4U43_C06F320</name>
</gene>
<accession>A0A5P1EIE7</accession>
<dbReference type="Gramene" id="ONK65728">
    <property type="protein sequence ID" value="ONK65728"/>
    <property type="gene ID" value="A4U43_C06F320"/>
</dbReference>
<keyword evidence="2" id="KW-1185">Reference proteome</keyword>
<evidence type="ECO:0000313" key="1">
    <source>
        <dbReference type="EMBL" id="ONK65728.1"/>
    </source>
</evidence>
<organism evidence="1 2">
    <name type="scientific">Asparagus officinalis</name>
    <name type="common">Garden asparagus</name>
    <dbReference type="NCBI Taxonomy" id="4686"/>
    <lineage>
        <taxon>Eukaryota</taxon>
        <taxon>Viridiplantae</taxon>
        <taxon>Streptophyta</taxon>
        <taxon>Embryophyta</taxon>
        <taxon>Tracheophyta</taxon>
        <taxon>Spermatophyta</taxon>
        <taxon>Magnoliopsida</taxon>
        <taxon>Liliopsida</taxon>
        <taxon>Asparagales</taxon>
        <taxon>Asparagaceae</taxon>
        <taxon>Asparagoideae</taxon>
        <taxon>Asparagus</taxon>
    </lineage>
</organism>
<proteinExistence type="predicted"/>
<protein>
    <submittedName>
        <fullName evidence="1">Uncharacterized protein</fullName>
    </submittedName>
</protein>
<dbReference type="Proteomes" id="UP000243459">
    <property type="component" value="Chromosome 6"/>
</dbReference>
<reference evidence="2" key="1">
    <citation type="journal article" date="2017" name="Nat. Commun.">
        <title>The asparagus genome sheds light on the origin and evolution of a young Y chromosome.</title>
        <authorList>
            <person name="Harkess A."/>
            <person name="Zhou J."/>
            <person name="Xu C."/>
            <person name="Bowers J.E."/>
            <person name="Van der Hulst R."/>
            <person name="Ayyampalayam S."/>
            <person name="Mercati F."/>
            <person name="Riccardi P."/>
            <person name="McKain M.R."/>
            <person name="Kakrana A."/>
            <person name="Tang H."/>
            <person name="Ray J."/>
            <person name="Groenendijk J."/>
            <person name="Arikit S."/>
            <person name="Mathioni S.M."/>
            <person name="Nakano M."/>
            <person name="Shan H."/>
            <person name="Telgmann-Rauber A."/>
            <person name="Kanno A."/>
            <person name="Yue Z."/>
            <person name="Chen H."/>
            <person name="Li W."/>
            <person name="Chen Y."/>
            <person name="Xu X."/>
            <person name="Zhang Y."/>
            <person name="Luo S."/>
            <person name="Chen H."/>
            <person name="Gao J."/>
            <person name="Mao Z."/>
            <person name="Pires J.C."/>
            <person name="Luo M."/>
            <person name="Kudrna D."/>
            <person name="Wing R.A."/>
            <person name="Meyers B.C."/>
            <person name="Yi K."/>
            <person name="Kong H."/>
            <person name="Lavrijsen P."/>
            <person name="Sunseri F."/>
            <person name="Falavigna A."/>
            <person name="Ye Y."/>
            <person name="Leebens-Mack J.H."/>
            <person name="Chen G."/>
        </authorList>
    </citation>
    <scope>NUCLEOTIDE SEQUENCE [LARGE SCALE GENOMIC DNA]</scope>
    <source>
        <strain evidence="2">cv. DH0086</strain>
    </source>
</reference>
<dbReference type="AlphaFoldDB" id="A0A5P1EIE7"/>
<dbReference type="EMBL" id="CM007386">
    <property type="protein sequence ID" value="ONK65728.1"/>
    <property type="molecule type" value="Genomic_DNA"/>
</dbReference>
<name>A0A5P1EIE7_ASPOF</name>